<dbReference type="InterPro" id="IPR029044">
    <property type="entry name" value="Nucleotide-diphossugar_trans"/>
</dbReference>
<dbReference type="RefSeq" id="WP_235011329.1">
    <property type="nucleotide sequence ID" value="NZ_FNVA01000001.1"/>
</dbReference>
<organism evidence="9 10">
    <name type="scientific">Bryocella elongata</name>
    <dbReference type="NCBI Taxonomy" id="863522"/>
    <lineage>
        <taxon>Bacteria</taxon>
        <taxon>Pseudomonadati</taxon>
        <taxon>Acidobacteriota</taxon>
        <taxon>Terriglobia</taxon>
        <taxon>Terriglobales</taxon>
        <taxon>Acidobacteriaceae</taxon>
        <taxon>Bryocella</taxon>
    </lineage>
</organism>
<evidence type="ECO:0000256" key="4">
    <source>
        <dbReference type="ARBA" id="ARBA00022679"/>
    </source>
</evidence>
<comment type="subcellular location">
    <subcellularLocation>
        <location evidence="1">Cell membrane</location>
    </subcellularLocation>
</comment>
<dbReference type="GO" id="GO:0016757">
    <property type="term" value="F:glycosyltransferase activity"/>
    <property type="evidence" value="ECO:0007669"/>
    <property type="project" value="UniProtKB-KW"/>
</dbReference>
<evidence type="ECO:0000313" key="10">
    <source>
        <dbReference type="Proteomes" id="UP000236728"/>
    </source>
</evidence>
<keyword evidence="5 7" id="KW-0472">Membrane</keyword>
<gene>
    <name evidence="9" type="ORF">SAMN05421819_0788</name>
</gene>
<dbReference type="Pfam" id="PF00535">
    <property type="entry name" value="Glycos_transf_2"/>
    <property type="match status" value="1"/>
</dbReference>
<keyword evidence="7" id="KW-1133">Transmembrane helix</keyword>
<dbReference type="Gene3D" id="3.90.550.10">
    <property type="entry name" value="Spore Coat Polysaccharide Biosynthesis Protein SpsA, Chain A"/>
    <property type="match status" value="1"/>
</dbReference>
<evidence type="ECO:0000313" key="9">
    <source>
        <dbReference type="EMBL" id="SEF67797.1"/>
    </source>
</evidence>
<dbReference type="InterPro" id="IPR001173">
    <property type="entry name" value="Glyco_trans_2-like"/>
</dbReference>
<keyword evidence="7" id="KW-0812">Transmembrane</keyword>
<dbReference type="PANTHER" id="PTHR43646:SF2">
    <property type="entry name" value="GLYCOSYLTRANSFERASE 2-LIKE DOMAIN-CONTAINING PROTEIN"/>
    <property type="match status" value="1"/>
</dbReference>
<name>A0A1H5U0J9_9BACT</name>
<sequence length="392" mass="43972">MPDDSKPQAADAASKPQKLSPILGLPIDDDDAPRSRAAAVTESTLPAATLQLTVIIPARNEERNLPVCLESLLKQNDSFFALDKDWELLIVDDGSTDATGRIAREAAASAAGIRVMHAPPLDTKLFTGKSNACWAAAREARGRWLLFTDADTIHEPSDMIHALHEVQKHKAAMLSYSPKQIVSGFWQRALMPLVFSELASVYPMKQVNDPANRLAAANGQFLMVEREAYFAIGGHKAVGNSVLEDVDLAFNLKRSKRGLRFRYAPDALSTRMYRGFGDMVEGWTKNLALLFPHALRLAAWRVLDIALLLLPLVVLADPLLELWKVMVIWALWIRTLFRFFGRVRRSNFPVLDCLLSVCALPLFVVLLIQSWMKHHLFHQVAWKGREYRTTRQ</sequence>
<keyword evidence="2" id="KW-1003">Cell membrane</keyword>
<dbReference type="AlphaFoldDB" id="A0A1H5U0J9"/>
<accession>A0A1H5U0J9</accession>
<dbReference type="Proteomes" id="UP000236728">
    <property type="component" value="Unassembled WGS sequence"/>
</dbReference>
<dbReference type="EMBL" id="FNVA01000001">
    <property type="protein sequence ID" value="SEF67797.1"/>
    <property type="molecule type" value="Genomic_DNA"/>
</dbReference>
<protein>
    <submittedName>
        <fullName evidence="9">Glycosyltransferase, catalytic subunit of cellulose synthase and poly-beta-1,6-N-acetylglucosamine synthase</fullName>
    </submittedName>
</protein>
<proteinExistence type="predicted"/>
<dbReference type="GO" id="GO:0005886">
    <property type="term" value="C:plasma membrane"/>
    <property type="evidence" value="ECO:0007669"/>
    <property type="project" value="UniProtKB-SubCell"/>
</dbReference>
<keyword evidence="3" id="KW-0328">Glycosyltransferase</keyword>
<evidence type="ECO:0000256" key="5">
    <source>
        <dbReference type="ARBA" id="ARBA00023136"/>
    </source>
</evidence>
<evidence type="ECO:0000259" key="8">
    <source>
        <dbReference type="Pfam" id="PF00535"/>
    </source>
</evidence>
<evidence type="ECO:0000256" key="7">
    <source>
        <dbReference type="SAM" id="Phobius"/>
    </source>
</evidence>
<feature type="transmembrane region" description="Helical" evidence="7">
    <location>
        <begin position="353"/>
        <end position="372"/>
    </location>
</feature>
<feature type="region of interest" description="Disordered" evidence="6">
    <location>
        <begin position="1"/>
        <end position="33"/>
    </location>
</feature>
<feature type="domain" description="Glycosyltransferase 2-like" evidence="8">
    <location>
        <begin position="53"/>
        <end position="197"/>
    </location>
</feature>
<feature type="transmembrane region" description="Helical" evidence="7">
    <location>
        <begin position="322"/>
        <end position="341"/>
    </location>
</feature>
<reference evidence="9 10" key="1">
    <citation type="submission" date="2016-10" db="EMBL/GenBank/DDBJ databases">
        <authorList>
            <person name="de Groot N.N."/>
        </authorList>
    </citation>
    <scope>NUCLEOTIDE SEQUENCE [LARGE SCALE GENOMIC DNA]</scope>
    <source>
        <strain evidence="9 10">DSM 22489</strain>
    </source>
</reference>
<evidence type="ECO:0000256" key="1">
    <source>
        <dbReference type="ARBA" id="ARBA00004236"/>
    </source>
</evidence>
<keyword evidence="4 9" id="KW-0808">Transferase</keyword>
<evidence type="ECO:0000256" key="2">
    <source>
        <dbReference type="ARBA" id="ARBA00022475"/>
    </source>
</evidence>
<evidence type="ECO:0000256" key="3">
    <source>
        <dbReference type="ARBA" id="ARBA00022676"/>
    </source>
</evidence>
<evidence type="ECO:0000256" key="6">
    <source>
        <dbReference type="SAM" id="MobiDB-lite"/>
    </source>
</evidence>
<keyword evidence="10" id="KW-1185">Reference proteome</keyword>
<dbReference type="SUPFAM" id="SSF53448">
    <property type="entry name" value="Nucleotide-diphospho-sugar transferases"/>
    <property type="match status" value="1"/>
</dbReference>
<dbReference type="PANTHER" id="PTHR43646">
    <property type="entry name" value="GLYCOSYLTRANSFERASE"/>
    <property type="match status" value="1"/>
</dbReference>